<keyword evidence="3" id="KW-1185">Reference proteome</keyword>
<dbReference type="Gene3D" id="6.10.250.660">
    <property type="match status" value="1"/>
</dbReference>
<dbReference type="RefSeq" id="WP_129620200.1">
    <property type="nucleotide sequence ID" value="NZ_LR214950.1"/>
</dbReference>
<reference evidence="2 3" key="1">
    <citation type="submission" date="2019-01" db="EMBL/GenBank/DDBJ databases">
        <authorList>
            <consortium name="Pathogen Informatics"/>
        </authorList>
    </citation>
    <scope>NUCLEOTIDE SEQUENCE [LARGE SCALE GENOMIC DNA]</scope>
    <source>
        <strain evidence="2 3">NCTC10183</strain>
    </source>
</reference>
<dbReference type="EMBL" id="LR214950">
    <property type="protein sequence ID" value="VEU58540.1"/>
    <property type="molecule type" value="Genomic_DNA"/>
</dbReference>
<proteinExistence type="predicted"/>
<organism evidence="2 3">
    <name type="scientific">Mycoplasmopsis gallinacea</name>
    <dbReference type="NCBI Taxonomy" id="29556"/>
    <lineage>
        <taxon>Bacteria</taxon>
        <taxon>Bacillati</taxon>
        <taxon>Mycoplasmatota</taxon>
        <taxon>Mycoplasmoidales</taxon>
        <taxon>Metamycoplasmataceae</taxon>
        <taxon>Mycoplasmopsis</taxon>
    </lineage>
</organism>
<gene>
    <name evidence="2" type="ORF">NCTC10183_00305</name>
</gene>
<accession>A0A449A2P2</accession>
<protein>
    <submittedName>
        <fullName evidence="2">Uncharacterized protein</fullName>
    </submittedName>
</protein>
<dbReference type="Proteomes" id="UP000290568">
    <property type="component" value="Chromosome"/>
</dbReference>
<evidence type="ECO:0000256" key="1">
    <source>
        <dbReference type="SAM" id="Coils"/>
    </source>
</evidence>
<evidence type="ECO:0000313" key="2">
    <source>
        <dbReference type="EMBL" id="VEU58540.1"/>
    </source>
</evidence>
<keyword evidence="1" id="KW-0175">Coiled coil</keyword>
<feature type="coiled-coil region" evidence="1">
    <location>
        <begin position="35"/>
        <end position="83"/>
    </location>
</feature>
<name>A0A449A2P2_9BACT</name>
<evidence type="ECO:0000313" key="3">
    <source>
        <dbReference type="Proteomes" id="UP000290568"/>
    </source>
</evidence>
<sequence>MKEKEILQLGLQQLSEISFTKSVNGLSKNEVLSFLESLKEKMELLDSYLEELLEKNEELKEENDKLKNQMQMLNFENKRLKSYTNIKDKNESK</sequence>
<dbReference type="AlphaFoldDB" id="A0A449A2P2"/>